<evidence type="ECO:0000256" key="1">
    <source>
        <dbReference type="SAM" id="Phobius"/>
    </source>
</evidence>
<reference evidence="2" key="1">
    <citation type="journal article" date="2021" name="Proc. Natl. Acad. Sci. U.S.A.">
        <title>A Catalog of Tens of Thousands of Viruses from Human Metagenomes Reveals Hidden Associations with Chronic Diseases.</title>
        <authorList>
            <person name="Tisza M.J."/>
            <person name="Buck C.B."/>
        </authorList>
    </citation>
    <scope>NUCLEOTIDE SEQUENCE</scope>
    <source>
        <strain evidence="2">CtGns7</strain>
    </source>
</reference>
<organism evidence="2">
    <name type="scientific">Phage sp. ctGns7</name>
    <dbReference type="NCBI Taxonomy" id="2828003"/>
    <lineage>
        <taxon>Viruses</taxon>
    </lineage>
</organism>
<keyword evidence="1" id="KW-1133">Transmembrane helix</keyword>
<keyword evidence="1" id="KW-0472">Membrane</keyword>
<name>A0A8S5S8W5_9VIRU</name>
<sequence>MTEYQFFGVLFFGFILLLILFALVLDFSEKCKNKRREQELQQWQHKRNKKHIEKGFEL</sequence>
<dbReference type="EMBL" id="BK032555">
    <property type="protein sequence ID" value="DAF47409.1"/>
    <property type="molecule type" value="Genomic_DNA"/>
</dbReference>
<protein>
    <submittedName>
        <fullName evidence="2">TMEM154 protein family protein</fullName>
    </submittedName>
</protein>
<keyword evidence="1" id="KW-0812">Transmembrane</keyword>
<proteinExistence type="predicted"/>
<evidence type="ECO:0000313" key="2">
    <source>
        <dbReference type="EMBL" id="DAF47409.1"/>
    </source>
</evidence>
<feature type="transmembrane region" description="Helical" evidence="1">
    <location>
        <begin position="6"/>
        <end position="27"/>
    </location>
</feature>
<accession>A0A8S5S8W5</accession>